<dbReference type="GO" id="GO:0030690">
    <property type="term" value="C:Noc1p-Noc2p complex"/>
    <property type="evidence" value="ECO:0007669"/>
    <property type="project" value="TreeGrafter"/>
</dbReference>
<feature type="compositionally biased region" description="Basic residues" evidence="4">
    <location>
        <begin position="355"/>
        <end position="370"/>
    </location>
</feature>
<dbReference type="GO" id="GO:0005730">
    <property type="term" value="C:nucleolus"/>
    <property type="evidence" value="ECO:0007669"/>
    <property type="project" value="TreeGrafter"/>
</dbReference>
<dbReference type="Pfam" id="PF03715">
    <property type="entry name" value="Noc2"/>
    <property type="match status" value="1"/>
</dbReference>
<comment type="subcellular location">
    <subcellularLocation>
        <location evidence="1">Nucleus</location>
    </subcellularLocation>
</comment>
<dbReference type="PANTHER" id="PTHR12687:SF4">
    <property type="entry name" value="NUCLEOLAR COMPLEX PROTEIN 2 HOMOLOG"/>
    <property type="match status" value="1"/>
</dbReference>
<sequence length="410" mass="47537">MVRMWSSGEEHVRVMAFVGLTKLLRLISTTLVDFAIKQLYTNFVKNCKFTSVATLPLIVFMQNSLVEIFSYNPNSTYQQGFVYIRQLAIHLRNAMVQRKKDSFQSVYNWQFIHCLCLWSRVLSEIPNKDVLQPLVYPLVQVTLGVIRLNPTSRYYPLRFHCIRSLNLLSQATDMFIPVAPFLLEILDGAEFNKPSKLSTAKPTSFSCILKVSKQQLHTKAFQDSVVDEVVELLLEHFSTHAHSIGFPELAFPCVVKMKHFVKTSKVPRLGKQIKQLIEKLNETSQEVTKRRSTVSFSPKDVQEVEKWEAEYRKKPNAIVQFYNRWKSMKVSLPQQDEKPHENKDSESDNEEMKSPKKRSKTGTKTSKKKRHDVEAKHKHSMKAEQADREETEANDVDDIVEDFQFSDLDE</sequence>
<dbReference type="PANTHER" id="PTHR12687">
    <property type="entry name" value="NUCLEOLAR COMPLEX 2 AND RAD4-RELATED"/>
    <property type="match status" value="1"/>
</dbReference>
<feature type="compositionally biased region" description="Basic and acidic residues" evidence="4">
    <location>
        <begin position="335"/>
        <end position="354"/>
    </location>
</feature>
<reference evidence="5" key="1">
    <citation type="submission" date="2020-04" db="EMBL/GenBank/DDBJ databases">
        <authorList>
            <person name="Alioto T."/>
            <person name="Alioto T."/>
            <person name="Gomez Garrido J."/>
        </authorList>
    </citation>
    <scope>NUCLEOTIDE SEQUENCE</scope>
    <source>
        <strain evidence="5">A484AB</strain>
    </source>
</reference>
<organism evidence="5 6">
    <name type="scientific">Paramuricea clavata</name>
    <name type="common">Red gorgonian</name>
    <name type="synonym">Violescent sea-whip</name>
    <dbReference type="NCBI Taxonomy" id="317549"/>
    <lineage>
        <taxon>Eukaryota</taxon>
        <taxon>Metazoa</taxon>
        <taxon>Cnidaria</taxon>
        <taxon>Anthozoa</taxon>
        <taxon>Octocorallia</taxon>
        <taxon>Malacalcyonacea</taxon>
        <taxon>Plexauridae</taxon>
        <taxon>Paramuricea</taxon>
    </lineage>
</organism>
<evidence type="ECO:0000256" key="1">
    <source>
        <dbReference type="ARBA" id="ARBA00004123"/>
    </source>
</evidence>
<dbReference type="AlphaFoldDB" id="A0A6S7JKV9"/>
<feature type="compositionally biased region" description="Basic and acidic residues" evidence="4">
    <location>
        <begin position="371"/>
        <end position="388"/>
    </location>
</feature>
<dbReference type="InterPro" id="IPR016024">
    <property type="entry name" value="ARM-type_fold"/>
</dbReference>
<dbReference type="GO" id="GO:0003714">
    <property type="term" value="F:transcription corepressor activity"/>
    <property type="evidence" value="ECO:0007669"/>
    <property type="project" value="TreeGrafter"/>
</dbReference>
<dbReference type="GO" id="GO:0005654">
    <property type="term" value="C:nucleoplasm"/>
    <property type="evidence" value="ECO:0007669"/>
    <property type="project" value="TreeGrafter"/>
</dbReference>
<evidence type="ECO:0000256" key="2">
    <source>
        <dbReference type="ARBA" id="ARBA00005907"/>
    </source>
</evidence>
<dbReference type="GO" id="GO:0042393">
    <property type="term" value="F:histone binding"/>
    <property type="evidence" value="ECO:0007669"/>
    <property type="project" value="TreeGrafter"/>
</dbReference>
<evidence type="ECO:0000313" key="5">
    <source>
        <dbReference type="EMBL" id="CAB4031471.1"/>
    </source>
</evidence>
<dbReference type="EMBL" id="CACRXK020017656">
    <property type="protein sequence ID" value="CAB4031471.1"/>
    <property type="molecule type" value="Genomic_DNA"/>
</dbReference>
<evidence type="ECO:0000313" key="6">
    <source>
        <dbReference type="Proteomes" id="UP001152795"/>
    </source>
</evidence>
<dbReference type="SUPFAM" id="SSF48371">
    <property type="entry name" value="ARM repeat"/>
    <property type="match status" value="1"/>
</dbReference>
<proteinExistence type="inferred from homology"/>
<dbReference type="GO" id="GO:0042273">
    <property type="term" value="P:ribosomal large subunit biogenesis"/>
    <property type="evidence" value="ECO:0007669"/>
    <property type="project" value="TreeGrafter"/>
</dbReference>
<evidence type="ECO:0000256" key="4">
    <source>
        <dbReference type="SAM" id="MobiDB-lite"/>
    </source>
</evidence>
<comment type="similarity">
    <text evidence="2">Belongs to the NOC2 family.</text>
</comment>
<keyword evidence="3" id="KW-0539">Nucleus</keyword>
<evidence type="ECO:0000256" key="3">
    <source>
        <dbReference type="ARBA" id="ARBA00023242"/>
    </source>
</evidence>
<dbReference type="Proteomes" id="UP001152795">
    <property type="component" value="Unassembled WGS sequence"/>
</dbReference>
<dbReference type="InterPro" id="IPR005343">
    <property type="entry name" value="Noc2"/>
</dbReference>
<feature type="region of interest" description="Disordered" evidence="4">
    <location>
        <begin position="331"/>
        <end position="410"/>
    </location>
</feature>
<dbReference type="GO" id="GO:0000122">
    <property type="term" value="P:negative regulation of transcription by RNA polymerase II"/>
    <property type="evidence" value="ECO:0007669"/>
    <property type="project" value="TreeGrafter"/>
</dbReference>
<keyword evidence="6" id="KW-1185">Reference proteome</keyword>
<name>A0A6S7JKV9_PARCT</name>
<protein>
    <submittedName>
        <fullName evidence="5">Nucleolar complex 2 homolog</fullName>
    </submittedName>
</protein>
<dbReference type="GO" id="GO:0030691">
    <property type="term" value="C:Noc2p-Noc3p complex"/>
    <property type="evidence" value="ECO:0007669"/>
    <property type="project" value="TreeGrafter"/>
</dbReference>
<feature type="compositionally biased region" description="Acidic residues" evidence="4">
    <location>
        <begin position="389"/>
        <end position="401"/>
    </location>
</feature>
<accession>A0A6S7JKV9</accession>
<comment type="caution">
    <text evidence="5">The sequence shown here is derived from an EMBL/GenBank/DDBJ whole genome shotgun (WGS) entry which is preliminary data.</text>
</comment>
<gene>
    <name evidence="5" type="ORF">PACLA_8A004742</name>
</gene>